<dbReference type="InterPro" id="IPR024733">
    <property type="entry name" value="NAGLU_tim-barrel"/>
</dbReference>
<sequence length="761" mass="83670">MPILPPLRVTSLALALALSSTAHAKDTPDVAAARAAMARLGVKAAQVDLSIRPAAHPTYRVRIRHGAIAATGSSPIALVHGVAQALEAKGKLHLSWEGRRAVPLSRADNFDSGEVSSPFDLRAYLNTCTYGYTTPWWNWARWSSEIDWMAAHGVDTPLAMEGQEYVWRALWREEGMDEAAIGQSLSAAPFLPWQRMGNIAGYRAPLSPGWIEKKHQLQIKILARMRSLGMKPVLPAFAGYVPEGFAKAHPKARIYKMRSWEGFPPTYWLDPSDPLFTRLARRFIEIYNATYGAGDYYLADAFNEMVPPIAEDGSDATNAQYGDSIANTAAANTQAEKVAALPPAVRDARLAAYGEKLYHSITAAAPKATWVMQGWLFGADKAFWTPEAVRAFLSKVPDEKMLVLDIGNDRYPGIWQQTQAFYGKQWVYGYVHNYGGSNPAYGDLGFYKTNMAAALNNPAKGHMAGFGLFPEGLHSNSIVYAYAYDLAWGPKRDLGEWLKTYTAARYGSTSPALVSAWQRAISGAYQTRYWTPRWWNQMAGAYLFFKRPSATGADYPAAPGDPAALRRGIEAMLAAAPAHPSPLFAKDIVDLTRHYASMRLDDRLKTALAAYKADDVAGGDRARAQISDLARRIDTLAANQQETLATWVKDARAYGDSPAEKADYATQAKAIVTIWGGTGHLSDYASRAWSGLYADYYLPRWQMMLEDARAAALAHKPLDEAATIAHIRAWEEQWVANGKDYAHAAPADPVKAAAQLLKELP</sequence>
<dbReference type="Pfam" id="PF05089">
    <property type="entry name" value="NAGLU"/>
    <property type="match status" value="1"/>
</dbReference>
<dbReference type="PANTHER" id="PTHR12872">
    <property type="entry name" value="ALPHA-N-ACETYLGLUCOSAMINIDASE"/>
    <property type="match status" value="1"/>
</dbReference>
<feature type="domain" description="Alpha-N-acetylglucosaminidase C-terminal" evidence="3">
    <location>
        <begin position="497"/>
        <end position="758"/>
    </location>
</feature>
<evidence type="ECO:0000259" key="3">
    <source>
        <dbReference type="Pfam" id="PF12972"/>
    </source>
</evidence>
<dbReference type="Proteomes" id="UP000548867">
    <property type="component" value="Unassembled WGS sequence"/>
</dbReference>
<dbReference type="Gene3D" id="3.20.20.80">
    <property type="entry name" value="Glycosidases"/>
    <property type="match status" value="1"/>
</dbReference>
<dbReference type="InterPro" id="IPR024732">
    <property type="entry name" value="NAGLU_C"/>
</dbReference>
<protein>
    <submittedName>
        <fullName evidence="4">Alpha-N-acetylglucosaminidase</fullName>
        <ecNumber evidence="4">3.2.1.50</ecNumber>
    </submittedName>
</protein>
<feature type="domain" description="Alpha-N-acetylglucosaminidase tim-barrel" evidence="2">
    <location>
        <begin position="122"/>
        <end position="488"/>
    </location>
</feature>
<dbReference type="EMBL" id="JACIDX010000003">
    <property type="protein sequence ID" value="MBB3954099.1"/>
    <property type="molecule type" value="Genomic_DNA"/>
</dbReference>
<proteinExistence type="predicted"/>
<dbReference type="Gene3D" id="1.20.120.670">
    <property type="entry name" value="N-acetyl-b-d-glucoasminidase"/>
    <property type="match status" value="1"/>
</dbReference>
<name>A0A7W6G4X3_9SPHN</name>
<feature type="chain" id="PRO_5031430475" evidence="1">
    <location>
        <begin position="25"/>
        <end position="761"/>
    </location>
</feature>
<dbReference type="PANTHER" id="PTHR12872:SF1">
    <property type="entry name" value="ALPHA-N-ACETYLGLUCOSAMINIDASE"/>
    <property type="match status" value="1"/>
</dbReference>
<evidence type="ECO:0000259" key="2">
    <source>
        <dbReference type="Pfam" id="PF05089"/>
    </source>
</evidence>
<dbReference type="EC" id="3.2.1.50" evidence="4"/>
<feature type="signal peptide" evidence="1">
    <location>
        <begin position="1"/>
        <end position="24"/>
    </location>
</feature>
<dbReference type="InterPro" id="IPR007781">
    <property type="entry name" value="NAGLU"/>
</dbReference>
<evidence type="ECO:0000313" key="5">
    <source>
        <dbReference type="Proteomes" id="UP000548867"/>
    </source>
</evidence>
<keyword evidence="1" id="KW-0732">Signal</keyword>
<dbReference type="Pfam" id="PF12972">
    <property type="entry name" value="NAGLU_C"/>
    <property type="match status" value="1"/>
</dbReference>
<evidence type="ECO:0000313" key="4">
    <source>
        <dbReference type="EMBL" id="MBB3954099.1"/>
    </source>
</evidence>
<reference evidence="4 5" key="1">
    <citation type="submission" date="2020-08" db="EMBL/GenBank/DDBJ databases">
        <title>Genomic Encyclopedia of Type Strains, Phase IV (KMG-IV): sequencing the most valuable type-strain genomes for metagenomic binning, comparative biology and taxonomic classification.</title>
        <authorList>
            <person name="Goeker M."/>
        </authorList>
    </citation>
    <scope>NUCLEOTIDE SEQUENCE [LARGE SCALE GENOMIC DNA]</scope>
    <source>
        <strain evidence="4 5">DSM 27057</strain>
    </source>
</reference>
<gene>
    <name evidence="4" type="ORF">GGR38_001026</name>
</gene>
<dbReference type="RefSeq" id="WP_183623340.1">
    <property type="nucleotide sequence ID" value="NZ_JACIDX010000003.1"/>
</dbReference>
<evidence type="ECO:0000256" key="1">
    <source>
        <dbReference type="SAM" id="SignalP"/>
    </source>
</evidence>
<organism evidence="4 5">
    <name type="scientific">Novosphingobium sediminicola</name>
    <dbReference type="NCBI Taxonomy" id="563162"/>
    <lineage>
        <taxon>Bacteria</taxon>
        <taxon>Pseudomonadati</taxon>
        <taxon>Pseudomonadota</taxon>
        <taxon>Alphaproteobacteria</taxon>
        <taxon>Sphingomonadales</taxon>
        <taxon>Sphingomonadaceae</taxon>
        <taxon>Novosphingobium</taxon>
    </lineage>
</organism>
<accession>A0A7W6G4X3</accession>
<keyword evidence="4" id="KW-0378">Hydrolase</keyword>
<dbReference type="AlphaFoldDB" id="A0A7W6G4X3"/>
<keyword evidence="5" id="KW-1185">Reference proteome</keyword>
<dbReference type="GO" id="GO:0004561">
    <property type="term" value="F:alpha-N-acetylglucosaminidase activity"/>
    <property type="evidence" value="ECO:0007669"/>
    <property type="project" value="UniProtKB-EC"/>
</dbReference>
<keyword evidence="4" id="KW-0326">Glycosidase</keyword>
<comment type="caution">
    <text evidence="4">The sequence shown here is derived from an EMBL/GenBank/DDBJ whole genome shotgun (WGS) entry which is preliminary data.</text>
</comment>